<evidence type="ECO:0000259" key="1">
    <source>
        <dbReference type="Pfam" id="PF13391"/>
    </source>
</evidence>
<dbReference type="Gene3D" id="1.10.10.10">
    <property type="entry name" value="Winged helix-like DNA-binding domain superfamily/Winged helix DNA-binding domain"/>
    <property type="match status" value="1"/>
</dbReference>
<keyword evidence="3" id="KW-0378">Hydrolase</keyword>
<accession>A0ABD5PBK8</accession>
<sequence length="228" mass="26035">MSRWREVVRRELTRYHQQTGVDVVELSELYEQFLPTLRREFPENGHPRAKLRQVLQQLHDRDELSFVSPGTYRLVDAQGDAAGVITGSGPEYVAREYETTVGARSMPIAFRNGVLARYGATCPVSGVDHPRLLDVAHVLPWSEFPARRTDVGNVLPLSRTHHAAFDAGLFTLDPEFRLRVAPEFDTESDLLRRTLLDREGDPVELPEDAPLSERCLRRHNDRLDWQVA</sequence>
<evidence type="ECO:0000313" key="3">
    <source>
        <dbReference type="EMBL" id="MFC4358123.1"/>
    </source>
</evidence>
<dbReference type="Proteomes" id="UP001595921">
    <property type="component" value="Unassembled WGS sequence"/>
</dbReference>
<dbReference type="Pfam" id="PF13391">
    <property type="entry name" value="HNH_2"/>
    <property type="match status" value="1"/>
</dbReference>
<keyword evidence="3" id="KW-0255">Endonuclease</keyword>
<dbReference type="InterPro" id="IPR003615">
    <property type="entry name" value="HNH_nuc"/>
</dbReference>
<name>A0ABD5PBK8_9EURY</name>
<dbReference type="GO" id="GO:0004519">
    <property type="term" value="F:endonuclease activity"/>
    <property type="evidence" value="ECO:0007669"/>
    <property type="project" value="UniProtKB-KW"/>
</dbReference>
<dbReference type="EMBL" id="JBHSDS010000006">
    <property type="protein sequence ID" value="MFC4358123.1"/>
    <property type="molecule type" value="Genomic_DNA"/>
</dbReference>
<organism evidence="3 4">
    <name type="scientific">Halobium salinum</name>
    <dbReference type="NCBI Taxonomy" id="1364940"/>
    <lineage>
        <taxon>Archaea</taxon>
        <taxon>Methanobacteriati</taxon>
        <taxon>Methanobacteriota</taxon>
        <taxon>Stenosarchaea group</taxon>
        <taxon>Halobacteria</taxon>
        <taxon>Halobacteriales</taxon>
        <taxon>Haloferacaceae</taxon>
        <taxon>Halobium</taxon>
    </lineage>
</organism>
<gene>
    <name evidence="3" type="ORF">ACFO0N_09200</name>
</gene>
<dbReference type="InterPro" id="IPR041368">
    <property type="entry name" value="DRP_C"/>
</dbReference>
<reference evidence="3 4" key="1">
    <citation type="journal article" date="2019" name="Int. J. Syst. Evol. Microbiol.">
        <title>The Global Catalogue of Microorganisms (GCM) 10K type strain sequencing project: providing services to taxonomists for standard genome sequencing and annotation.</title>
        <authorList>
            <consortium name="The Broad Institute Genomics Platform"/>
            <consortium name="The Broad Institute Genome Sequencing Center for Infectious Disease"/>
            <person name="Wu L."/>
            <person name="Ma J."/>
        </authorList>
    </citation>
    <scope>NUCLEOTIDE SEQUENCE [LARGE SCALE GENOMIC DNA]</scope>
    <source>
        <strain evidence="3 4">CGMCC 1.12553</strain>
    </source>
</reference>
<dbReference type="RefSeq" id="WP_267624299.1">
    <property type="nucleotide sequence ID" value="NZ_JAODIW010000008.1"/>
</dbReference>
<keyword evidence="3" id="KW-0540">Nuclease</keyword>
<keyword evidence="4" id="KW-1185">Reference proteome</keyword>
<evidence type="ECO:0000313" key="4">
    <source>
        <dbReference type="Proteomes" id="UP001595921"/>
    </source>
</evidence>
<feature type="domain" description="HNH nuclease" evidence="1">
    <location>
        <begin position="122"/>
        <end position="173"/>
    </location>
</feature>
<evidence type="ECO:0000259" key="2">
    <source>
        <dbReference type="Pfam" id="PF17726"/>
    </source>
</evidence>
<comment type="caution">
    <text evidence="3">The sequence shown here is derived from an EMBL/GenBank/DDBJ whole genome shotgun (WGS) entry which is preliminary data.</text>
</comment>
<dbReference type="Pfam" id="PF17726">
    <property type="entry name" value="DpnI_C"/>
    <property type="match status" value="1"/>
</dbReference>
<dbReference type="AlphaFoldDB" id="A0ABD5PBK8"/>
<dbReference type="InterPro" id="IPR036388">
    <property type="entry name" value="WH-like_DNA-bd_sf"/>
</dbReference>
<protein>
    <submittedName>
        <fullName evidence="3">HNH endonuclease</fullName>
    </submittedName>
</protein>
<proteinExistence type="predicted"/>
<feature type="domain" description="Dam-replacing protein HTH" evidence="2">
    <location>
        <begin position="26"/>
        <end position="73"/>
    </location>
</feature>